<dbReference type="Pfam" id="PF13525">
    <property type="entry name" value="YfiO"/>
    <property type="match status" value="1"/>
</dbReference>
<dbReference type="EMBL" id="CP003379">
    <property type="protein sequence ID" value="AFL89487.1"/>
    <property type="molecule type" value="Genomic_DNA"/>
</dbReference>
<feature type="region of interest" description="Disordered" evidence="4">
    <location>
        <begin position="45"/>
        <end position="107"/>
    </location>
</feature>
<name>I3ZJR9_TERRK</name>
<evidence type="ECO:0000256" key="2">
    <source>
        <dbReference type="ARBA" id="ARBA00023136"/>
    </source>
</evidence>
<feature type="compositionally biased region" description="Basic and acidic residues" evidence="4">
    <location>
        <begin position="83"/>
        <end position="106"/>
    </location>
</feature>
<dbReference type="Gene3D" id="1.25.40.10">
    <property type="entry name" value="Tetratricopeptide repeat domain"/>
    <property type="match status" value="1"/>
</dbReference>
<gene>
    <name evidence="7" type="ordered locus">Terro_3269</name>
</gene>
<feature type="signal peptide" evidence="5">
    <location>
        <begin position="1"/>
        <end position="40"/>
    </location>
</feature>
<feature type="compositionally biased region" description="Polar residues" evidence="4">
    <location>
        <begin position="64"/>
        <end position="75"/>
    </location>
</feature>
<feature type="domain" description="Outer membrane lipoprotein BamD-like" evidence="6">
    <location>
        <begin position="121"/>
        <end position="310"/>
    </location>
</feature>
<keyword evidence="2" id="KW-0472">Membrane</keyword>
<dbReference type="InterPro" id="IPR039565">
    <property type="entry name" value="BamD-like"/>
</dbReference>
<dbReference type="AlphaFoldDB" id="I3ZJR9"/>
<evidence type="ECO:0000259" key="6">
    <source>
        <dbReference type="Pfam" id="PF13525"/>
    </source>
</evidence>
<dbReference type="KEGG" id="trs:Terro_3269"/>
<feature type="region of interest" description="Disordered" evidence="4">
    <location>
        <begin position="524"/>
        <end position="618"/>
    </location>
</feature>
<evidence type="ECO:0000256" key="4">
    <source>
        <dbReference type="SAM" id="MobiDB-lite"/>
    </source>
</evidence>
<dbReference type="Proteomes" id="UP000006056">
    <property type="component" value="Chromosome"/>
</dbReference>
<feature type="compositionally biased region" description="Basic residues" evidence="4">
    <location>
        <begin position="605"/>
        <end position="618"/>
    </location>
</feature>
<evidence type="ECO:0000256" key="5">
    <source>
        <dbReference type="SAM" id="SignalP"/>
    </source>
</evidence>
<reference evidence="7 8" key="1">
    <citation type="submission" date="2012-06" db="EMBL/GenBank/DDBJ databases">
        <title>Complete genome of Terriglobus roseus DSM 18391.</title>
        <authorList>
            <consortium name="US DOE Joint Genome Institute (JGI-PGF)"/>
            <person name="Lucas S."/>
            <person name="Copeland A."/>
            <person name="Lapidus A."/>
            <person name="Glavina del Rio T."/>
            <person name="Dalin E."/>
            <person name="Tice H."/>
            <person name="Bruce D."/>
            <person name="Goodwin L."/>
            <person name="Pitluck S."/>
            <person name="Peters L."/>
            <person name="Mikhailova N."/>
            <person name="Munk A.C.C."/>
            <person name="Kyrpides N."/>
            <person name="Mavromatis K."/>
            <person name="Ivanova N."/>
            <person name="Brettin T."/>
            <person name="Detter J.C."/>
            <person name="Han C."/>
            <person name="Larimer F."/>
            <person name="Land M."/>
            <person name="Hauser L."/>
            <person name="Markowitz V."/>
            <person name="Cheng J.-F."/>
            <person name="Hugenholtz P."/>
            <person name="Woyke T."/>
            <person name="Wu D."/>
            <person name="Brambilla E."/>
            <person name="Klenk H.-P."/>
            <person name="Eisen J.A."/>
        </authorList>
    </citation>
    <scope>NUCLEOTIDE SEQUENCE [LARGE SCALE GENOMIC DNA]</scope>
    <source>
        <strain evidence="8">DSM 18391 / NRRL B-41598 / KBS 63</strain>
    </source>
</reference>
<dbReference type="STRING" id="926566.Terro_3269"/>
<sequence length="618" mass="65904">MVSLFSRMAIKTAVARSFFPRRGIAVVLLAGSFASATAYAQQAPNAAPTAATDQTTPAPPASSDQTPTAVMSNSAPKRGRTRKTAEDKKDEKVVQSKDTVKSEKARKAQMKINPLGKVKSDQPDKQLYDKALIAINKGRFEVARLDLQTLLSTYPDSEYQMRSKLAFADSWYREGGSAALAQAETEYHDFIIFFPNAPEAAEAQMRIGDIYFKQMDRPDRDYAKAVHAQEEYRTMLTQYPDSSLIPEAKQHLREVQEVMAQRESQIGEFYGTHENWAAAIARYQTVVDTYPLYSHIDQTLIGLGDAYASMSRYIRTLKLPEDARGRLLKNYDDQAVAAYSRVVTQYAASPHVEDARDRLEAMNVPIPEPTPEQLAASQALEDSRQTYNLANRAKGLLFRGPDTVQSARIGDPAMADPKATLAPTVSHRSEEAFKNALDPKTAAATSAGAATPAAADAAAANTAAGNTPAAAGAPMSLQDIPAGDAAPNSAVTGTSFTATPTGVAPVSSGGGASVGVTILSPGATTSTPAAPPPAGSVPANYGLKTVGPTNAGDLPPVEKAAEAPDAVNDVAGQKTPQGQQPVFDKNGKQKKSKAEFDKGEESSSTHKKKKGLKKINPF</sequence>
<keyword evidence="8" id="KW-1185">Reference proteome</keyword>
<evidence type="ECO:0000313" key="8">
    <source>
        <dbReference type="Proteomes" id="UP000006056"/>
    </source>
</evidence>
<dbReference type="InterPro" id="IPR011990">
    <property type="entry name" value="TPR-like_helical_dom_sf"/>
</dbReference>
<evidence type="ECO:0000313" key="7">
    <source>
        <dbReference type="EMBL" id="AFL89487.1"/>
    </source>
</evidence>
<keyword evidence="3" id="KW-0998">Cell outer membrane</keyword>
<proteinExistence type="predicted"/>
<protein>
    <submittedName>
        <fullName evidence="7">Beta-barrel assembly machine subunit BamD</fullName>
    </submittedName>
</protein>
<feature type="region of interest" description="Disordered" evidence="4">
    <location>
        <begin position="407"/>
        <end position="427"/>
    </location>
</feature>
<dbReference type="InterPro" id="IPR017689">
    <property type="entry name" value="BamD"/>
</dbReference>
<dbReference type="PATRIC" id="fig|926566.3.peg.3213"/>
<dbReference type="NCBIfam" id="TIGR03302">
    <property type="entry name" value="OM_YfiO"/>
    <property type="match status" value="1"/>
</dbReference>
<keyword evidence="1 5" id="KW-0732">Signal</keyword>
<dbReference type="HOGENOM" id="CLU_446731_0_0_0"/>
<organism evidence="7 8">
    <name type="scientific">Terriglobus roseus (strain DSM 18391 / NRRL B-41598 / KBS 63)</name>
    <dbReference type="NCBI Taxonomy" id="926566"/>
    <lineage>
        <taxon>Bacteria</taxon>
        <taxon>Pseudomonadati</taxon>
        <taxon>Acidobacteriota</taxon>
        <taxon>Terriglobia</taxon>
        <taxon>Terriglobales</taxon>
        <taxon>Acidobacteriaceae</taxon>
        <taxon>Terriglobus</taxon>
    </lineage>
</organism>
<feature type="compositionally biased region" description="Low complexity" evidence="4">
    <location>
        <begin position="45"/>
        <end position="56"/>
    </location>
</feature>
<evidence type="ECO:0000256" key="3">
    <source>
        <dbReference type="ARBA" id="ARBA00023237"/>
    </source>
</evidence>
<feature type="chain" id="PRO_5003685141" evidence="5">
    <location>
        <begin position="41"/>
        <end position="618"/>
    </location>
</feature>
<evidence type="ECO:0000256" key="1">
    <source>
        <dbReference type="ARBA" id="ARBA00022729"/>
    </source>
</evidence>
<feature type="compositionally biased region" description="Basic and acidic residues" evidence="4">
    <location>
        <begin position="592"/>
        <end position="604"/>
    </location>
</feature>
<accession>I3ZJR9</accession>
<dbReference type="SUPFAM" id="SSF48452">
    <property type="entry name" value="TPR-like"/>
    <property type="match status" value="1"/>
</dbReference>
<dbReference type="eggNOG" id="COG4105">
    <property type="taxonomic scope" value="Bacteria"/>
</dbReference>